<feature type="region of interest" description="Disordered" evidence="1">
    <location>
        <begin position="131"/>
        <end position="157"/>
    </location>
</feature>
<evidence type="ECO:0000313" key="2">
    <source>
        <dbReference type="EMBL" id="KAG7166578.1"/>
    </source>
</evidence>
<sequence length="238" mass="25576">MQEGVGEVLFPVDADQAHYLTVMTNRWRWRNPPTTPVRPPITSVPPPPTMRMVTHQHHHHASVTPPPRRTHGMPLTRCGLVVGEGEGAQLGEGQTPLGWPAPRPHFIDVKPLPPDVGAVGMGAVMREDIKVDAPRPSQDTHTNTPTDGENPHGKPEHLVEETGIDVGVGDPDGGAGAGGEEGGAGCLVVSVDSSRAASLTRTCKWSGYKKVNINNNIEPVCFVYLSADSWKFVYITIS</sequence>
<evidence type="ECO:0000256" key="1">
    <source>
        <dbReference type="SAM" id="MobiDB-lite"/>
    </source>
</evidence>
<reference evidence="2" key="1">
    <citation type="journal article" date="2021" name="Sci. Adv.">
        <title>The American lobster genome reveals insights on longevity, neural, and immune adaptations.</title>
        <authorList>
            <person name="Polinski J.M."/>
            <person name="Zimin A.V."/>
            <person name="Clark K.F."/>
            <person name="Kohn A.B."/>
            <person name="Sadowski N."/>
            <person name="Timp W."/>
            <person name="Ptitsyn A."/>
            <person name="Khanna P."/>
            <person name="Romanova D.Y."/>
            <person name="Williams P."/>
            <person name="Greenwood S.J."/>
            <person name="Moroz L.L."/>
            <person name="Walt D.R."/>
            <person name="Bodnar A.G."/>
        </authorList>
    </citation>
    <scope>NUCLEOTIDE SEQUENCE</scope>
    <source>
        <strain evidence="2">GMGI-L3</strain>
    </source>
</reference>
<dbReference type="Proteomes" id="UP000747542">
    <property type="component" value="Unassembled WGS sequence"/>
</dbReference>
<accession>A0A8J5K320</accession>
<name>A0A8J5K320_HOMAM</name>
<evidence type="ECO:0000313" key="3">
    <source>
        <dbReference type="Proteomes" id="UP000747542"/>
    </source>
</evidence>
<gene>
    <name evidence="2" type="ORF">Hamer_G029189</name>
</gene>
<proteinExistence type="predicted"/>
<feature type="compositionally biased region" description="Polar residues" evidence="1">
    <location>
        <begin position="137"/>
        <end position="147"/>
    </location>
</feature>
<organism evidence="2 3">
    <name type="scientific">Homarus americanus</name>
    <name type="common">American lobster</name>
    <dbReference type="NCBI Taxonomy" id="6706"/>
    <lineage>
        <taxon>Eukaryota</taxon>
        <taxon>Metazoa</taxon>
        <taxon>Ecdysozoa</taxon>
        <taxon>Arthropoda</taxon>
        <taxon>Crustacea</taxon>
        <taxon>Multicrustacea</taxon>
        <taxon>Malacostraca</taxon>
        <taxon>Eumalacostraca</taxon>
        <taxon>Eucarida</taxon>
        <taxon>Decapoda</taxon>
        <taxon>Pleocyemata</taxon>
        <taxon>Astacidea</taxon>
        <taxon>Nephropoidea</taxon>
        <taxon>Nephropidae</taxon>
        <taxon>Homarus</taxon>
    </lineage>
</organism>
<comment type="caution">
    <text evidence="2">The sequence shown here is derived from an EMBL/GenBank/DDBJ whole genome shotgun (WGS) entry which is preliminary data.</text>
</comment>
<dbReference type="AlphaFoldDB" id="A0A8J5K320"/>
<dbReference type="EMBL" id="JAHLQT010022428">
    <property type="protein sequence ID" value="KAG7166578.1"/>
    <property type="molecule type" value="Genomic_DNA"/>
</dbReference>
<keyword evidence="3" id="KW-1185">Reference proteome</keyword>
<protein>
    <submittedName>
        <fullName evidence="2">Uncharacterized protein</fullName>
    </submittedName>
</protein>